<dbReference type="InterPro" id="IPR043129">
    <property type="entry name" value="ATPase_NBD"/>
</dbReference>
<dbReference type="RefSeq" id="WP_231449200.1">
    <property type="nucleotide sequence ID" value="NZ_JAJOMB010000029.1"/>
</dbReference>
<evidence type="ECO:0000313" key="2">
    <source>
        <dbReference type="EMBL" id="MCD5316348.1"/>
    </source>
</evidence>
<proteinExistence type="predicted"/>
<dbReference type="InterPro" id="IPR005883">
    <property type="entry name" value="PilM"/>
</dbReference>
<evidence type="ECO:0000259" key="1">
    <source>
        <dbReference type="SMART" id="SM00842"/>
    </source>
</evidence>
<dbReference type="Pfam" id="PF11104">
    <property type="entry name" value="PilM_2"/>
    <property type="match status" value="1"/>
</dbReference>
<dbReference type="SUPFAM" id="SSF53067">
    <property type="entry name" value="Actin-like ATPase domain"/>
    <property type="match status" value="2"/>
</dbReference>
<dbReference type="Proteomes" id="UP001138997">
    <property type="component" value="Unassembled WGS sequence"/>
</dbReference>
<dbReference type="Gene3D" id="3.30.420.40">
    <property type="match status" value="2"/>
</dbReference>
<accession>A0A9X1T449</accession>
<dbReference type="EMBL" id="JAJOMB010000029">
    <property type="protein sequence ID" value="MCD5316348.1"/>
    <property type="molecule type" value="Genomic_DNA"/>
</dbReference>
<feature type="domain" description="SHS2" evidence="1">
    <location>
        <begin position="6"/>
        <end position="174"/>
    </location>
</feature>
<dbReference type="AlphaFoldDB" id="A0A9X1T449"/>
<dbReference type="NCBIfam" id="TIGR01175">
    <property type="entry name" value="pilM"/>
    <property type="match status" value="1"/>
</dbReference>
<dbReference type="InterPro" id="IPR050696">
    <property type="entry name" value="FtsA/MreB"/>
</dbReference>
<sequence length="349" mass="37501">MARRTAIGLDIGTSVVRAVELSFGRDGVTLDRFGQVVLPDGAVRDGEVVDVETVTAAIKELWSATHFGAKKVVLGVANQRVIVRQLDLPWMEQGELRKSLAFHVADFLPISVEDSVLDFYPLEEFTNDDGARQLRGLLVAAQRDVVLRNVQCAEKAGLRVDSVDLTSFAVLRAMGRQTDLTVGTEALIDVGARVTNIVVHSAGVPRFVRILLMGGQDVTDAVSEQLGVPLERAEGLKQHFTRIASGDELEMVSRTVATTAQDFVDEIRGSLDYYAVSSAGRPVERIVISGGGSRLEGLAERLAAGTRMPVVIGDPLWPLKLGRTGLDADQIEFIKPLAAVPVGLALGAI</sequence>
<dbReference type="SMART" id="SM00842">
    <property type="entry name" value="FtsA"/>
    <property type="match status" value="1"/>
</dbReference>
<dbReference type="CDD" id="cd24049">
    <property type="entry name" value="ASKHA_NBD_PilM"/>
    <property type="match status" value="1"/>
</dbReference>
<dbReference type="PANTHER" id="PTHR32432:SF3">
    <property type="entry name" value="ETHANOLAMINE UTILIZATION PROTEIN EUTJ"/>
    <property type="match status" value="1"/>
</dbReference>
<protein>
    <submittedName>
        <fullName evidence="2">Type IV pilus assembly protein PilM</fullName>
    </submittedName>
</protein>
<name>A0A9X1T449_9ACTN</name>
<gene>
    <name evidence="2" type="primary">pilM</name>
    <name evidence="2" type="ORF">LR394_36170</name>
</gene>
<comment type="caution">
    <text evidence="2">The sequence shown here is derived from an EMBL/GenBank/DDBJ whole genome shotgun (WGS) entry which is preliminary data.</text>
</comment>
<dbReference type="GO" id="GO:0051301">
    <property type="term" value="P:cell division"/>
    <property type="evidence" value="ECO:0007669"/>
    <property type="project" value="InterPro"/>
</dbReference>
<organism evidence="2 3">
    <name type="scientific">Kineosporia babensis</name>
    <dbReference type="NCBI Taxonomy" id="499548"/>
    <lineage>
        <taxon>Bacteria</taxon>
        <taxon>Bacillati</taxon>
        <taxon>Actinomycetota</taxon>
        <taxon>Actinomycetes</taxon>
        <taxon>Kineosporiales</taxon>
        <taxon>Kineosporiaceae</taxon>
        <taxon>Kineosporia</taxon>
    </lineage>
</organism>
<keyword evidence="3" id="KW-1185">Reference proteome</keyword>
<evidence type="ECO:0000313" key="3">
    <source>
        <dbReference type="Proteomes" id="UP001138997"/>
    </source>
</evidence>
<reference evidence="2" key="1">
    <citation type="submission" date="2021-11" db="EMBL/GenBank/DDBJ databases">
        <title>Streptomyces corallinus and Kineosporia corallina sp. nov., two new coral-derived marine actinobacteria.</title>
        <authorList>
            <person name="Buangrab K."/>
            <person name="Sutthacheep M."/>
            <person name="Yeemin T."/>
            <person name="Harunari E."/>
            <person name="Igarashi Y."/>
            <person name="Sripreechasak P."/>
            <person name="Kanchanasin P."/>
            <person name="Tanasupawat S."/>
            <person name="Phongsopitanun W."/>
        </authorList>
    </citation>
    <scope>NUCLEOTIDE SEQUENCE</scope>
    <source>
        <strain evidence="2">JCM 31032</strain>
    </source>
</reference>
<dbReference type="PANTHER" id="PTHR32432">
    <property type="entry name" value="CELL DIVISION PROTEIN FTSA-RELATED"/>
    <property type="match status" value="1"/>
</dbReference>
<dbReference type="InterPro" id="IPR003494">
    <property type="entry name" value="SHS2_FtsA"/>
</dbReference>
<dbReference type="Gene3D" id="3.30.1490.300">
    <property type="match status" value="1"/>
</dbReference>
<dbReference type="PIRSF" id="PIRSF019169">
    <property type="entry name" value="PilM"/>
    <property type="match status" value="1"/>
</dbReference>